<keyword evidence="4" id="KW-1003">Cell membrane</keyword>
<feature type="transmembrane region" description="Helical" evidence="10">
    <location>
        <begin position="81"/>
        <end position="106"/>
    </location>
</feature>
<feature type="transmembrane region" description="Helical" evidence="10">
    <location>
        <begin position="118"/>
        <end position="142"/>
    </location>
</feature>
<feature type="domain" description="Na+/H+ antiporter NhaC-like C-terminal" evidence="11">
    <location>
        <begin position="18"/>
        <end position="227"/>
    </location>
</feature>
<dbReference type="GO" id="GO:0015297">
    <property type="term" value="F:antiporter activity"/>
    <property type="evidence" value="ECO:0007669"/>
    <property type="project" value="UniProtKB-KW"/>
</dbReference>
<evidence type="ECO:0000256" key="5">
    <source>
        <dbReference type="ARBA" id="ARBA00022692"/>
    </source>
</evidence>
<name>A0A3G8JQC9_9ACTN</name>
<keyword evidence="5 10" id="KW-0812">Transmembrane</keyword>
<evidence type="ECO:0000256" key="8">
    <source>
        <dbReference type="ARBA" id="ARBA00038435"/>
    </source>
</evidence>
<evidence type="ECO:0000313" key="13">
    <source>
        <dbReference type="Proteomes" id="UP000271469"/>
    </source>
</evidence>
<dbReference type="AlphaFoldDB" id="A0A3G8JQC9"/>
<protein>
    <submittedName>
        <fullName evidence="12">Malate-2H(+)/Na(+)-lactate antiporter</fullName>
    </submittedName>
</protein>
<evidence type="ECO:0000256" key="4">
    <source>
        <dbReference type="ARBA" id="ARBA00022475"/>
    </source>
</evidence>
<keyword evidence="6 10" id="KW-1133">Transmembrane helix</keyword>
<dbReference type="Pfam" id="PF03553">
    <property type="entry name" value="Na_H_antiporter"/>
    <property type="match status" value="1"/>
</dbReference>
<gene>
    <name evidence="12" type="primary">mleN</name>
    <name evidence="12" type="ORF">D7316_03784</name>
</gene>
<feature type="transmembrane region" description="Helical" evidence="10">
    <location>
        <begin position="433"/>
        <end position="457"/>
    </location>
</feature>
<proteinExistence type="inferred from homology"/>
<dbReference type="EMBL" id="CP033972">
    <property type="protein sequence ID" value="AZG47176.1"/>
    <property type="molecule type" value="Genomic_DNA"/>
</dbReference>
<keyword evidence="13" id="KW-1185">Reference proteome</keyword>
<feature type="transmembrane region" description="Helical" evidence="10">
    <location>
        <begin position="268"/>
        <end position="288"/>
    </location>
</feature>
<evidence type="ECO:0000256" key="2">
    <source>
        <dbReference type="ARBA" id="ARBA00022448"/>
    </source>
</evidence>
<evidence type="ECO:0000256" key="10">
    <source>
        <dbReference type="SAM" id="Phobius"/>
    </source>
</evidence>
<reference evidence="12 13" key="1">
    <citation type="submission" date="2018-11" db="EMBL/GenBank/DDBJ databases">
        <title>Gordonia insulae sp. nov., isolated from an island soil.</title>
        <authorList>
            <person name="Kim Y.S."/>
            <person name="Kim S.B."/>
        </authorList>
    </citation>
    <scope>NUCLEOTIDE SEQUENCE [LARGE SCALE GENOMIC DNA]</scope>
    <source>
        <strain evidence="12 13">MMS17-SY073</strain>
    </source>
</reference>
<evidence type="ECO:0000256" key="3">
    <source>
        <dbReference type="ARBA" id="ARBA00022449"/>
    </source>
</evidence>
<dbReference type="InterPro" id="IPR018461">
    <property type="entry name" value="Na/H_Antiport_NhaC-like_C"/>
</dbReference>
<dbReference type="OrthoDB" id="9762978at2"/>
<comment type="subcellular location">
    <subcellularLocation>
        <location evidence="1">Cell membrane</location>
        <topology evidence="1">Multi-pass membrane protein</topology>
    </subcellularLocation>
</comment>
<feature type="transmembrane region" description="Helical" evidence="10">
    <location>
        <begin position="300"/>
        <end position="326"/>
    </location>
</feature>
<dbReference type="RefSeq" id="WP_124709580.1">
    <property type="nucleotide sequence ID" value="NZ_CP033972.1"/>
</dbReference>
<feature type="transmembrane region" description="Helical" evidence="10">
    <location>
        <begin position="243"/>
        <end position="262"/>
    </location>
</feature>
<organism evidence="12 13">
    <name type="scientific">Gordonia insulae</name>
    <dbReference type="NCBI Taxonomy" id="2420509"/>
    <lineage>
        <taxon>Bacteria</taxon>
        <taxon>Bacillati</taxon>
        <taxon>Actinomycetota</taxon>
        <taxon>Actinomycetes</taxon>
        <taxon>Mycobacteriales</taxon>
        <taxon>Gordoniaceae</taxon>
        <taxon>Gordonia</taxon>
    </lineage>
</organism>
<feature type="transmembrane region" description="Helical" evidence="10">
    <location>
        <begin position="404"/>
        <end position="427"/>
    </location>
</feature>
<evidence type="ECO:0000256" key="9">
    <source>
        <dbReference type="SAM" id="MobiDB-lite"/>
    </source>
</evidence>
<keyword evidence="7 10" id="KW-0472">Membrane</keyword>
<dbReference type="PANTHER" id="PTHR33451:SF5">
    <property type="entry name" value="NA+_H+ ANTIPORTER"/>
    <property type="match status" value="1"/>
</dbReference>
<dbReference type="KEGG" id="gom:D7316_03784"/>
<feature type="region of interest" description="Disordered" evidence="9">
    <location>
        <begin position="468"/>
        <end position="501"/>
    </location>
</feature>
<evidence type="ECO:0000313" key="12">
    <source>
        <dbReference type="EMBL" id="AZG47176.1"/>
    </source>
</evidence>
<feature type="transmembrane region" description="Helical" evidence="10">
    <location>
        <begin position="42"/>
        <end position="60"/>
    </location>
</feature>
<accession>A0A3G8JQC9</accession>
<dbReference type="Proteomes" id="UP000271469">
    <property type="component" value="Chromosome"/>
</dbReference>
<evidence type="ECO:0000256" key="6">
    <source>
        <dbReference type="ARBA" id="ARBA00022989"/>
    </source>
</evidence>
<dbReference type="PANTHER" id="PTHR33451">
    <property type="entry name" value="MALATE-2H(+)/NA(+)-LACTATE ANTIPORTER"/>
    <property type="match status" value="1"/>
</dbReference>
<feature type="transmembrane region" description="Helical" evidence="10">
    <location>
        <begin position="154"/>
        <end position="172"/>
    </location>
</feature>
<comment type="similarity">
    <text evidence="8">Belongs to the NhaC Na(+)/H(+) (TC 2.A.35) antiporter family.</text>
</comment>
<evidence type="ECO:0000256" key="1">
    <source>
        <dbReference type="ARBA" id="ARBA00004651"/>
    </source>
</evidence>
<dbReference type="InterPro" id="IPR052180">
    <property type="entry name" value="NhaC_Na-H+_Antiporter"/>
</dbReference>
<feature type="transmembrane region" description="Helical" evidence="10">
    <location>
        <begin position="16"/>
        <end position="36"/>
    </location>
</feature>
<feature type="transmembrane region" description="Helical" evidence="10">
    <location>
        <begin position="211"/>
        <end position="231"/>
    </location>
</feature>
<sequence length="501" mass="51700">METTTTPDRLEFRGGMYVAFVAPVIFLAGVISYFIAFNVFDMSALTASGLVGLLLGALLARKYSSYWDAALRGLSSPTASTLLMILLAVSLFSMLLSTSGAANGLIWAAQEAGVSPSLFPAIAFVIAGVMSMSTGTSIGTLFTAFPVIFPAGTALGAHPLLLAGAILSGALFGDNLAPISDSTVVSSATQRFRRKEGVADIAGVVRSRMRYSLTTAAIALVLYVVVGLVLTSDSGSITTPTDVGPKPLIMLVAVAVLLAVAFWKRDLFLATTCGLVVGTVIGLAFGLITPADIISAKDDAAAGFLVDGITDVLPLIGLGIIVFAIIGVLEGSGVFDAIVEAVTSSRFTATPRGTEATIAVGAIVSGGLFAGVNGPTMMFYGPLVDRIGSRVSLHPYRRANVMDCNVLGLGSVVPVVSSFLLIASMLTEGPNEVSALALFAVTFYPLVLSVVMAFSIITGWGRRFEGPDGEAVREPVTPVDDAAITPTNPAPRSHEVAPSPL</sequence>
<keyword evidence="2" id="KW-0813">Transport</keyword>
<evidence type="ECO:0000256" key="7">
    <source>
        <dbReference type="ARBA" id="ARBA00023136"/>
    </source>
</evidence>
<evidence type="ECO:0000259" key="11">
    <source>
        <dbReference type="Pfam" id="PF03553"/>
    </source>
</evidence>
<dbReference type="GO" id="GO:0005886">
    <property type="term" value="C:plasma membrane"/>
    <property type="evidence" value="ECO:0007669"/>
    <property type="project" value="UniProtKB-SubCell"/>
</dbReference>
<keyword evidence="3" id="KW-0050">Antiport</keyword>